<proteinExistence type="predicted"/>
<evidence type="ECO:0000313" key="2">
    <source>
        <dbReference type="Proteomes" id="UP001220022"/>
    </source>
</evidence>
<gene>
    <name evidence="1" type="ORF">P2L57_38600</name>
</gene>
<dbReference type="Proteomes" id="UP001220022">
    <property type="component" value="Unassembled WGS sequence"/>
</dbReference>
<name>A0ABT5ZC49_9ACTN</name>
<keyword evidence="2" id="KW-1185">Reference proteome</keyword>
<reference evidence="1 2" key="1">
    <citation type="submission" date="2023-03" db="EMBL/GenBank/DDBJ databases">
        <title>Draft genome sequence of type strain Streptomyces ferralitis JCM 14344.</title>
        <authorList>
            <person name="Klaysubun C."/>
            <person name="Duangmal K."/>
        </authorList>
    </citation>
    <scope>NUCLEOTIDE SEQUENCE [LARGE SCALE GENOMIC DNA]</scope>
    <source>
        <strain evidence="1 2">JCM 14344</strain>
    </source>
</reference>
<comment type="caution">
    <text evidence="1">The sequence shown here is derived from an EMBL/GenBank/DDBJ whole genome shotgun (WGS) entry which is preliminary data.</text>
</comment>
<protein>
    <submittedName>
        <fullName evidence="1">Uncharacterized protein</fullName>
    </submittedName>
</protein>
<dbReference type="RefSeq" id="WP_275823027.1">
    <property type="nucleotide sequence ID" value="NZ_BAAANM010000007.1"/>
</dbReference>
<evidence type="ECO:0000313" key="1">
    <source>
        <dbReference type="EMBL" id="MDF2261419.1"/>
    </source>
</evidence>
<sequence>MDYTSVPTLDETAPRPCVIQIIRQPDVDGPRAILHRGDCAQGRDGLSATDAEPEDAVREGGTVPCQVCHPERARRWRLGLPHWSCGPTYPRRGAAPVVRPRA</sequence>
<organism evidence="1 2">
    <name type="scientific">Streptantibioticus ferralitis</name>
    <dbReference type="NCBI Taxonomy" id="236510"/>
    <lineage>
        <taxon>Bacteria</taxon>
        <taxon>Bacillati</taxon>
        <taxon>Actinomycetota</taxon>
        <taxon>Actinomycetes</taxon>
        <taxon>Kitasatosporales</taxon>
        <taxon>Streptomycetaceae</taxon>
        <taxon>Streptantibioticus</taxon>
    </lineage>
</organism>
<accession>A0ABT5ZC49</accession>
<dbReference type="EMBL" id="JARHTQ010000058">
    <property type="protein sequence ID" value="MDF2261419.1"/>
    <property type="molecule type" value="Genomic_DNA"/>
</dbReference>